<protein>
    <recommendedName>
        <fullName evidence="15">Lysosomal Pro-X carboxypeptidase</fullName>
        <ecNumber evidence="14">3.4.16.2</ecNumber>
    </recommendedName>
    <alternativeName>
        <fullName evidence="17">Proline carboxypeptidase</fullName>
    </alternativeName>
    <alternativeName>
        <fullName evidence="16">Prolylcarboxypeptidase</fullName>
    </alternativeName>
</protein>
<dbReference type="GO" id="GO:0008239">
    <property type="term" value="F:dipeptidyl-peptidase activity"/>
    <property type="evidence" value="ECO:0007669"/>
    <property type="project" value="TreeGrafter"/>
</dbReference>
<evidence type="ECO:0000313" key="18">
    <source>
        <dbReference type="EMBL" id="CAH1401400.1"/>
    </source>
</evidence>
<keyword evidence="8" id="KW-0865">Zymogen</keyword>
<evidence type="ECO:0000256" key="12">
    <source>
        <dbReference type="ARBA" id="ARBA00052013"/>
    </source>
</evidence>
<dbReference type="Gene3D" id="1.20.120.980">
    <property type="entry name" value="Serine carboxypeptidase S28, SKS domain"/>
    <property type="match status" value="1"/>
</dbReference>
<evidence type="ECO:0000256" key="3">
    <source>
        <dbReference type="ARBA" id="ARBA00011738"/>
    </source>
</evidence>
<keyword evidence="4" id="KW-0121">Carboxypeptidase</keyword>
<evidence type="ECO:0000256" key="15">
    <source>
        <dbReference type="ARBA" id="ARBA00073691"/>
    </source>
</evidence>
<dbReference type="InterPro" id="IPR029058">
    <property type="entry name" value="AB_hydrolase_fold"/>
</dbReference>
<evidence type="ECO:0000256" key="16">
    <source>
        <dbReference type="ARBA" id="ARBA00076475"/>
    </source>
</evidence>
<evidence type="ECO:0000256" key="2">
    <source>
        <dbReference type="ARBA" id="ARBA00011079"/>
    </source>
</evidence>
<comment type="catalytic activity">
    <reaction evidence="12">
        <text>Cleavage of a -Pro-|-Xaa bond to release a C-terminal amino acid.</text>
        <dbReference type="EC" id="3.4.16.2"/>
    </reaction>
</comment>
<evidence type="ECO:0000256" key="13">
    <source>
        <dbReference type="ARBA" id="ARBA00059701"/>
    </source>
</evidence>
<evidence type="ECO:0000256" key="4">
    <source>
        <dbReference type="ARBA" id="ARBA00022645"/>
    </source>
</evidence>
<dbReference type="EC" id="3.4.16.2" evidence="14"/>
<comment type="subcellular location">
    <subcellularLocation>
        <location evidence="1">Lysosome</location>
    </subcellularLocation>
</comment>
<keyword evidence="7" id="KW-0378">Hydrolase</keyword>
<organism evidence="18 19">
    <name type="scientific">Nezara viridula</name>
    <name type="common">Southern green stink bug</name>
    <name type="synonym">Cimex viridulus</name>
    <dbReference type="NCBI Taxonomy" id="85310"/>
    <lineage>
        <taxon>Eukaryota</taxon>
        <taxon>Metazoa</taxon>
        <taxon>Ecdysozoa</taxon>
        <taxon>Arthropoda</taxon>
        <taxon>Hexapoda</taxon>
        <taxon>Insecta</taxon>
        <taxon>Pterygota</taxon>
        <taxon>Neoptera</taxon>
        <taxon>Paraneoptera</taxon>
        <taxon>Hemiptera</taxon>
        <taxon>Heteroptera</taxon>
        <taxon>Panheteroptera</taxon>
        <taxon>Pentatomomorpha</taxon>
        <taxon>Pentatomoidea</taxon>
        <taxon>Pentatomidae</taxon>
        <taxon>Pentatominae</taxon>
        <taxon>Nezara</taxon>
    </lineage>
</organism>
<dbReference type="InterPro" id="IPR008758">
    <property type="entry name" value="Peptidase_S28"/>
</dbReference>
<keyword evidence="11" id="KW-0458">Lysosome</keyword>
<dbReference type="SUPFAM" id="SSF53474">
    <property type="entry name" value="alpha/beta-Hydrolases"/>
    <property type="match status" value="1"/>
</dbReference>
<accession>A0A9P0HFF1</accession>
<keyword evidence="10" id="KW-0325">Glycoprotein</keyword>
<evidence type="ECO:0000256" key="17">
    <source>
        <dbReference type="ARBA" id="ARBA00076608"/>
    </source>
</evidence>
<comment type="function">
    <text evidence="13">Cleaves C-terminal amino acids linked to proline in peptides such as angiotensin II, III and des-Arg9-bradykinin. This cleavage occurs at acidic pH, but enzymatic activity is retained with some substrates at neutral pH.</text>
</comment>
<sequence length="365" mass="40941">MPFGDLSFSDPKFSGYLSSQQVLADYVSLINYLKDSYKVPSYQNPVIAFGGFYGGILSAWMRMKYPSVIQGALASSAPIWQFEGMLPCGTLYGAASHPYIVESMKCANSIKVSWGQLNQLGTSDDGLKWLTDTFKLCSPLKDVKKLKDWLNEVYVKIAMNNYPYPTNFPAELPANPIKVLCEHLPDPWVKREELLNNIFHATSVYSKMAASGKCLDLEKISEGDQETLAWDFQSCTEMIVPICDYGTTDMFERSVWNITEVSDKCFRKFKVRPNPGLAEMEYGGKNITWATNIIFSNGLLDPWSSGGVLKNLSSSAVAVVIPEAAHSLDLRFANKADPESVLSARKIYKKTFSKWIKQYNKQKSH</sequence>
<dbReference type="Proteomes" id="UP001152798">
    <property type="component" value="Chromosome 5"/>
</dbReference>
<evidence type="ECO:0000256" key="10">
    <source>
        <dbReference type="ARBA" id="ARBA00023180"/>
    </source>
</evidence>
<evidence type="ECO:0000256" key="1">
    <source>
        <dbReference type="ARBA" id="ARBA00004371"/>
    </source>
</evidence>
<evidence type="ECO:0000256" key="7">
    <source>
        <dbReference type="ARBA" id="ARBA00022801"/>
    </source>
</evidence>
<dbReference type="InterPro" id="IPR042269">
    <property type="entry name" value="Ser_carbopepase_S28_SKS"/>
</dbReference>
<comment type="similarity">
    <text evidence="2">Belongs to the peptidase S28 family.</text>
</comment>
<proteinExistence type="inferred from homology"/>
<dbReference type="PANTHER" id="PTHR11010">
    <property type="entry name" value="PROTEASE S28 PRO-X CARBOXYPEPTIDASE-RELATED"/>
    <property type="match status" value="1"/>
</dbReference>
<dbReference type="EMBL" id="OV725081">
    <property type="protein sequence ID" value="CAH1401400.1"/>
    <property type="molecule type" value="Genomic_DNA"/>
</dbReference>
<evidence type="ECO:0000256" key="6">
    <source>
        <dbReference type="ARBA" id="ARBA00022729"/>
    </source>
</evidence>
<dbReference type="Pfam" id="PF05577">
    <property type="entry name" value="Peptidase_S28"/>
    <property type="match status" value="1"/>
</dbReference>
<keyword evidence="19" id="KW-1185">Reference proteome</keyword>
<dbReference type="GO" id="GO:0006508">
    <property type="term" value="P:proteolysis"/>
    <property type="evidence" value="ECO:0007669"/>
    <property type="project" value="UniProtKB-KW"/>
</dbReference>
<comment type="subunit">
    <text evidence="3">Homodimer.</text>
</comment>
<evidence type="ECO:0000256" key="9">
    <source>
        <dbReference type="ARBA" id="ARBA00023157"/>
    </source>
</evidence>
<dbReference type="AlphaFoldDB" id="A0A9P0HFF1"/>
<dbReference type="Gene3D" id="3.40.50.1820">
    <property type="entry name" value="alpha/beta hydrolase"/>
    <property type="match status" value="1"/>
</dbReference>
<evidence type="ECO:0000256" key="5">
    <source>
        <dbReference type="ARBA" id="ARBA00022670"/>
    </source>
</evidence>
<evidence type="ECO:0000256" key="11">
    <source>
        <dbReference type="ARBA" id="ARBA00023228"/>
    </source>
</evidence>
<dbReference type="PANTHER" id="PTHR11010:SF38">
    <property type="entry name" value="LYSOSOMAL PRO-X CARBOXYPEPTIDASE"/>
    <property type="match status" value="1"/>
</dbReference>
<dbReference type="OrthoDB" id="2130629at2759"/>
<evidence type="ECO:0000256" key="8">
    <source>
        <dbReference type="ARBA" id="ARBA00023145"/>
    </source>
</evidence>
<gene>
    <name evidence="18" type="ORF">NEZAVI_LOCUS10430</name>
</gene>
<keyword evidence="6" id="KW-0732">Signal</keyword>
<evidence type="ECO:0000313" key="19">
    <source>
        <dbReference type="Proteomes" id="UP001152798"/>
    </source>
</evidence>
<keyword evidence="5" id="KW-0645">Protease</keyword>
<dbReference type="GO" id="GO:0004185">
    <property type="term" value="F:serine-type carboxypeptidase activity"/>
    <property type="evidence" value="ECO:0007669"/>
    <property type="project" value="UniProtKB-EC"/>
</dbReference>
<name>A0A9P0HFF1_NEZVI</name>
<reference evidence="18" key="1">
    <citation type="submission" date="2022-01" db="EMBL/GenBank/DDBJ databases">
        <authorList>
            <person name="King R."/>
        </authorList>
    </citation>
    <scope>NUCLEOTIDE SEQUENCE</scope>
</reference>
<dbReference type="FunFam" id="1.20.120.980:FF:000002">
    <property type="entry name" value="lysosomal Pro-X carboxypeptidase"/>
    <property type="match status" value="1"/>
</dbReference>
<keyword evidence="9" id="KW-1015">Disulfide bond</keyword>
<dbReference type="GO" id="GO:0005764">
    <property type="term" value="C:lysosome"/>
    <property type="evidence" value="ECO:0007669"/>
    <property type="project" value="UniProtKB-SubCell"/>
</dbReference>
<evidence type="ECO:0000256" key="14">
    <source>
        <dbReference type="ARBA" id="ARBA00066456"/>
    </source>
</evidence>